<feature type="domain" description="Winged helix DNA-binding" evidence="1">
    <location>
        <begin position="20"/>
        <end position="96"/>
    </location>
</feature>
<dbReference type="Gene3D" id="1.10.10.10">
    <property type="entry name" value="Winged helix-like DNA-binding domain superfamily/Winged helix DNA-binding domain"/>
    <property type="match status" value="1"/>
</dbReference>
<dbReference type="InterPro" id="IPR036390">
    <property type="entry name" value="WH_DNA-bd_sf"/>
</dbReference>
<evidence type="ECO:0000313" key="2">
    <source>
        <dbReference type="EMBL" id="QCB94976.1"/>
    </source>
</evidence>
<dbReference type="PANTHER" id="PTHR37318:SF1">
    <property type="entry name" value="BSL7504 PROTEIN"/>
    <property type="match status" value="1"/>
</dbReference>
<dbReference type="EMBL" id="CP039291">
    <property type="protein sequence ID" value="QCB94976.1"/>
    <property type="molecule type" value="Genomic_DNA"/>
</dbReference>
<dbReference type="SUPFAM" id="SSF46785">
    <property type="entry name" value="Winged helix' DNA-binding domain"/>
    <property type="match status" value="1"/>
</dbReference>
<gene>
    <name evidence="2" type="ORF">E5225_16800</name>
</gene>
<sequence>MSEPFAELARLDKLVHEPARLAVVSALAECEAADFVYLHRATGLSKGNLSSHLLTLEAAGLVTITKGYADRRPRTWVELSELGSYVVDDYWATMARLGSRWGARRRSPQNG</sequence>
<dbReference type="AlphaFoldDB" id="A0A4P7SNX8"/>
<dbReference type="InterPro" id="IPR036388">
    <property type="entry name" value="WH-like_DNA-bd_sf"/>
</dbReference>
<dbReference type="OrthoDB" id="4952043at2"/>
<dbReference type="RefSeq" id="WP_135975000.1">
    <property type="nucleotide sequence ID" value="NZ_CP039291.1"/>
</dbReference>
<accession>A0A4P7SNX8</accession>
<dbReference type="KEGG" id="celz:E5225_16800"/>
<keyword evidence="3" id="KW-1185">Reference proteome</keyword>
<protein>
    <submittedName>
        <fullName evidence="2">ArsR family transcriptional regulator</fullName>
    </submittedName>
</protein>
<name>A0A4P7SNX8_9CELL</name>
<dbReference type="Proteomes" id="UP000296469">
    <property type="component" value="Chromosome"/>
</dbReference>
<organism evidence="2 3">
    <name type="scientific">Cellulomonas shaoxiangyii</name>
    <dbReference type="NCBI Taxonomy" id="2566013"/>
    <lineage>
        <taxon>Bacteria</taxon>
        <taxon>Bacillati</taxon>
        <taxon>Actinomycetota</taxon>
        <taxon>Actinomycetes</taxon>
        <taxon>Micrococcales</taxon>
        <taxon>Cellulomonadaceae</taxon>
        <taxon>Cellulomonas</taxon>
    </lineage>
</organism>
<proteinExistence type="predicted"/>
<evidence type="ECO:0000259" key="1">
    <source>
        <dbReference type="Pfam" id="PF13601"/>
    </source>
</evidence>
<reference evidence="2 3" key="1">
    <citation type="submission" date="2019-04" db="EMBL/GenBank/DDBJ databases">
        <title>Isolation and identification of Cellulomonas shaoxiangyii sp. Nov. isolated from feces of the Tibetan antelopes (Pantholops hodgsonii) in the Qinghai-Tibet plateau of China.</title>
        <authorList>
            <person name="Tian Z."/>
        </authorList>
    </citation>
    <scope>NUCLEOTIDE SEQUENCE [LARGE SCALE GENOMIC DNA]</scope>
    <source>
        <strain evidence="2 3">Z28</strain>
    </source>
</reference>
<dbReference type="InterPro" id="IPR027395">
    <property type="entry name" value="WH_DNA-bd_dom"/>
</dbReference>
<evidence type="ECO:0000313" key="3">
    <source>
        <dbReference type="Proteomes" id="UP000296469"/>
    </source>
</evidence>
<dbReference type="Pfam" id="PF13601">
    <property type="entry name" value="HTH_34"/>
    <property type="match status" value="1"/>
</dbReference>
<dbReference type="PANTHER" id="PTHR37318">
    <property type="entry name" value="BSL7504 PROTEIN"/>
    <property type="match status" value="1"/>
</dbReference>